<dbReference type="InterPro" id="IPR014942">
    <property type="entry name" value="AbiEii"/>
</dbReference>
<sequence>MRRGAPRRLKIVLFSREWELPRLSGDYELEVTEASKSVLVELMTILKSYADALVLIGGWAPYFLLEKHKSPTSDFRHVGSVDIDLVIDPQIIDEERYATITKMLLDRGYRPSPQIFYQFERKIVSSLDQKEYVVGVDFLTPKPEKGKGRKHRHRLVQPDLRARTLEGAEIALKHNWECSLSGILPEDGGTTVTLRVADIVSSLALKGIALGERYAEKDAYDIYVLLSYYRDGPRDVGDELKPYLSDKLLQKGLSSIESRFRSPEAEGPSWVANFLIQTNPELIKRTKMDAYMTVREFFEQLEQ</sequence>
<dbReference type="AlphaFoldDB" id="A0A6V8PK25"/>
<dbReference type="EMBL" id="BLSA01000111">
    <property type="protein sequence ID" value="GFP32618.1"/>
    <property type="molecule type" value="Genomic_DNA"/>
</dbReference>
<gene>
    <name evidence="1" type="ORF">HKBW3S42_00924</name>
</gene>
<dbReference type="Proteomes" id="UP000568877">
    <property type="component" value="Unassembled WGS sequence"/>
</dbReference>
<accession>A0A6V8PK25</accession>
<reference evidence="1 2" key="1">
    <citation type="journal article" date="2020" name="Front. Microbiol.">
        <title>Single-cell genomics of novel Actinobacteria with the Wood-Ljungdahl pathway discovered in a serpentinizing system.</title>
        <authorList>
            <person name="Merino N."/>
            <person name="Kawai M."/>
            <person name="Boyd E.S."/>
            <person name="Colman D.R."/>
            <person name="McGlynn S.E."/>
            <person name="Nealson K.H."/>
            <person name="Kurokawa K."/>
            <person name="Hongoh Y."/>
        </authorList>
    </citation>
    <scope>NUCLEOTIDE SEQUENCE [LARGE SCALE GENOMIC DNA]</scope>
    <source>
        <strain evidence="1 2">S42</strain>
    </source>
</reference>
<comment type="caution">
    <text evidence="1">The sequence shown here is derived from an EMBL/GenBank/DDBJ whole genome shotgun (WGS) entry which is preliminary data.</text>
</comment>
<evidence type="ECO:0008006" key="3">
    <source>
        <dbReference type="Google" id="ProtNLM"/>
    </source>
</evidence>
<proteinExistence type="predicted"/>
<name>A0A6V8PK25_9ACTN</name>
<evidence type="ECO:0000313" key="1">
    <source>
        <dbReference type="EMBL" id="GFP32618.1"/>
    </source>
</evidence>
<organism evidence="1 2">
    <name type="scientific">Candidatus Hakubella thermalkaliphila</name>
    <dbReference type="NCBI Taxonomy" id="2754717"/>
    <lineage>
        <taxon>Bacteria</taxon>
        <taxon>Bacillati</taxon>
        <taxon>Actinomycetota</taxon>
        <taxon>Actinomycetota incertae sedis</taxon>
        <taxon>Candidatus Hakubellales</taxon>
        <taxon>Candidatus Hakubellaceae</taxon>
        <taxon>Candidatus Hakubella</taxon>
    </lineage>
</organism>
<evidence type="ECO:0000313" key="2">
    <source>
        <dbReference type="Proteomes" id="UP000568877"/>
    </source>
</evidence>
<dbReference type="Pfam" id="PF08843">
    <property type="entry name" value="AbiEii"/>
    <property type="match status" value="1"/>
</dbReference>
<protein>
    <recommendedName>
        <fullName evidence="3">Nucleotidyl transferase AbiEii toxin, Type IV TA system</fullName>
    </recommendedName>
</protein>